<accession>A0A9C6X8S6</accession>
<evidence type="ECO:0000259" key="2">
    <source>
        <dbReference type="Pfam" id="PF25273"/>
    </source>
</evidence>
<dbReference type="Proteomes" id="UP000504606">
    <property type="component" value="Unplaced"/>
</dbReference>
<feature type="compositionally biased region" description="Polar residues" evidence="1">
    <location>
        <begin position="57"/>
        <end position="66"/>
    </location>
</feature>
<dbReference type="Pfam" id="PF25273">
    <property type="entry name" value="DUF7869"/>
    <property type="match status" value="1"/>
</dbReference>
<organism evidence="3 4">
    <name type="scientific">Frankliniella occidentalis</name>
    <name type="common">Western flower thrips</name>
    <name type="synonym">Euthrips occidentalis</name>
    <dbReference type="NCBI Taxonomy" id="133901"/>
    <lineage>
        <taxon>Eukaryota</taxon>
        <taxon>Metazoa</taxon>
        <taxon>Ecdysozoa</taxon>
        <taxon>Arthropoda</taxon>
        <taxon>Hexapoda</taxon>
        <taxon>Insecta</taxon>
        <taxon>Pterygota</taxon>
        <taxon>Neoptera</taxon>
        <taxon>Paraneoptera</taxon>
        <taxon>Thysanoptera</taxon>
        <taxon>Terebrantia</taxon>
        <taxon>Thripoidea</taxon>
        <taxon>Thripidae</taxon>
        <taxon>Frankliniella</taxon>
    </lineage>
</organism>
<evidence type="ECO:0000313" key="4">
    <source>
        <dbReference type="RefSeq" id="XP_052131284.1"/>
    </source>
</evidence>
<dbReference type="KEGG" id="foc:113216806"/>
<dbReference type="GeneID" id="113216806"/>
<proteinExistence type="predicted"/>
<dbReference type="PANTHER" id="PTHR10773">
    <property type="entry name" value="DNA-DIRECTED RNA POLYMERASES I, II, AND III SUBUNIT RPABC2"/>
    <property type="match status" value="1"/>
</dbReference>
<dbReference type="InterPro" id="IPR057191">
    <property type="entry name" value="DUF7869"/>
</dbReference>
<dbReference type="PANTHER" id="PTHR10773:SF19">
    <property type="match status" value="1"/>
</dbReference>
<feature type="region of interest" description="Disordered" evidence="1">
    <location>
        <begin position="955"/>
        <end position="994"/>
    </location>
</feature>
<feature type="domain" description="DUF7869" evidence="2">
    <location>
        <begin position="715"/>
        <end position="848"/>
    </location>
</feature>
<protein>
    <submittedName>
        <fullName evidence="4">Uncharacterized protein LOC113216806 isoform X1</fullName>
    </submittedName>
</protein>
<feature type="region of interest" description="Disordered" evidence="1">
    <location>
        <begin position="25"/>
        <end position="69"/>
    </location>
</feature>
<name>A0A9C6X8S6_FRAOC</name>
<gene>
    <name evidence="4" type="primary">LOC113216806</name>
</gene>
<evidence type="ECO:0000256" key="1">
    <source>
        <dbReference type="SAM" id="MobiDB-lite"/>
    </source>
</evidence>
<reference evidence="4" key="1">
    <citation type="submission" date="2025-08" db="UniProtKB">
        <authorList>
            <consortium name="RefSeq"/>
        </authorList>
    </citation>
    <scope>IDENTIFICATION</scope>
    <source>
        <tissue evidence="4">Whole organism</tissue>
    </source>
</reference>
<dbReference type="RefSeq" id="XP_052131284.1">
    <property type="nucleotide sequence ID" value="XM_052275324.1"/>
</dbReference>
<sequence length="994" mass="113133">MKRSSTGTLPSSRSQRLLSLAKQKYEETNLNLESDENQPPPESPCPVLPDDPDYLQFSDQLDNAHNGQGRPVYVTPHQQYQKHSSVPAGKPTKKVLGTLNAADSDNGQGRPLHVTPHQQCQKNILVDPVKPTKKVLGIVNADDSVELRSPPKKIIHIDKGLTTTSSVENEAPVTAKRSLLYDKSEVPKSRGLGLTMLAGYESEDSRSSQEFPAGVQALDTHSLSPKSSTLEDLEVTSPWLEALDCDFTPAVTKGDLNNNGITTDNIETSDDDKTYTELKSVSMSTFDQYSWDDIYQGADDDAVLPFDPVVQDTEEEVVSIENEVPQGQTVAVDTEDDIEVTPALVQEPPAAAPPTVHFEEIPVDQELAAAAPPTVNDEDHYPKPARSQNPDNWKQNQVKKLKESGQAHVSLKGKVREKKTMKEGCSIDCKRHCQSNFTHDDRLAIFKKFYAIENHTTKWYFISNHVKSEDVKRRTVVVVGRARKNVSNTYYLPLNGVDKQVCRKFFLHTLAITEKCVRTAREKKKLHIGSIPIDGRGKKKKRKIVCTVIRDDVMNHIKKYHTIEGHYTRKSSKARYLPEFLNRRMMHSQYLMEKQAEGITENVASLRQYRDVFKKEFNLKFFKPKKDQCSKCLSWKNKTPAERTEEASQKYHKHISDKKISQDLKTEDIEFVKQTPNEAICVATCDLEKVFLCPKGENSEFYYKSKLSLYNFTIFVSGEQKGLCYVWDQTEARRGSAEISSCLWSFLKMKSEQGVKEFRFYSDNCSAQNKNRFLFSMYIMASIRLNVRIVHRYLETGHTHMEVDSVHAAIQNSLKNKEIFVPNEWYAAIKLAKKTQPKYEVIQLKQEKIHNFANLDSYQAWEKLKTSEFKEVVFDAAEPGFIYYKTQYDNDAKKVNVIKRKPGHPVNWKTIPLQRMYQDPIPLRPIEMKDLKSLCDSGAIPSRYHNFYQDIFTRSMGQNVQPPPPPVLSDVEDSDESNHETSDSDASADSDSGE</sequence>
<keyword evidence="3" id="KW-1185">Reference proteome</keyword>
<feature type="region of interest" description="Disordered" evidence="1">
    <location>
        <begin position="372"/>
        <end position="393"/>
    </location>
</feature>
<feature type="compositionally biased region" description="Pro residues" evidence="1">
    <location>
        <begin position="38"/>
        <end position="49"/>
    </location>
</feature>
<dbReference type="AlphaFoldDB" id="A0A9C6X8S6"/>
<dbReference type="OrthoDB" id="6776127at2759"/>
<evidence type="ECO:0000313" key="3">
    <source>
        <dbReference type="Proteomes" id="UP000504606"/>
    </source>
</evidence>